<dbReference type="AlphaFoldDB" id="A0A3E3E3F3"/>
<proteinExistence type="predicted"/>
<organism evidence="1 2">
    <name type="scientific">Thomasclavelia ramosa</name>
    <dbReference type="NCBI Taxonomy" id="1547"/>
    <lineage>
        <taxon>Bacteria</taxon>
        <taxon>Bacillati</taxon>
        <taxon>Bacillota</taxon>
        <taxon>Erysipelotrichia</taxon>
        <taxon>Erysipelotrichales</taxon>
        <taxon>Coprobacillaceae</taxon>
        <taxon>Thomasclavelia</taxon>
    </lineage>
</organism>
<gene>
    <name evidence="1" type="ORF">DXB93_19145</name>
</gene>
<dbReference type="EMBL" id="QUSL01000083">
    <property type="protein sequence ID" value="RGD76122.1"/>
    <property type="molecule type" value="Genomic_DNA"/>
</dbReference>
<reference evidence="1 2" key="1">
    <citation type="submission" date="2018-08" db="EMBL/GenBank/DDBJ databases">
        <title>A genome reference for cultivated species of the human gut microbiota.</title>
        <authorList>
            <person name="Zou Y."/>
            <person name="Xue W."/>
            <person name="Luo G."/>
        </authorList>
    </citation>
    <scope>NUCLEOTIDE SEQUENCE [LARGE SCALE GENOMIC DNA]</scope>
    <source>
        <strain evidence="1 2">OM06-4</strain>
    </source>
</reference>
<sequence>MNVLLFYLKGDNYGQRNTKKQVTRARSLDLLSYYMNYNPDELDRKSRNEYHLLVNAVVTVC</sequence>
<protein>
    <submittedName>
        <fullName evidence="1">Uncharacterized protein</fullName>
    </submittedName>
</protein>
<dbReference type="Proteomes" id="UP000261032">
    <property type="component" value="Unassembled WGS sequence"/>
</dbReference>
<evidence type="ECO:0000313" key="1">
    <source>
        <dbReference type="EMBL" id="RGD76122.1"/>
    </source>
</evidence>
<evidence type="ECO:0000313" key="2">
    <source>
        <dbReference type="Proteomes" id="UP000261032"/>
    </source>
</evidence>
<accession>A0A3E3E3F3</accession>
<comment type="caution">
    <text evidence="1">The sequence shown here is derived from an EMBL/GenBank/DDBJ whole genome shotgun (WGS) entry which is preliminary data.</text>
</comment>
<name>A0A3E3E3F3_9FIRM</name>